<comment type="caution">
    <text evidence="2">The sequence shown here is derived from an EMBL/GenBank/DDBJ whole genome shotgun (WGS) entry which is preliminary data.</text>
</comment>
<feature type="compositionally biased region" description="Basic and acidic residues" evidence="1">
    <location>
        <begin position="271"/>
        <end position="280"/>
    </location>
</feature>
<reference evidence="2" key="1">
    <citation type="submission" date="2020-11" db="EMBL/GenBank/DDBJ databases">
        <authorList>
            <person name="Koelle M."/>
            <person name="Horta M.A.C."/>
            <person name="Nowrousian M."/>
            <person name="Ohm R.A."/>
            <person name="Benz P."/>
            <person name="Pilgard A."/>
        </authorList>
    </citation>
    <scope>NUCLEOTIDE SEQUENCE</scope>
    <source>
        <strain evidence="2">FPRL280</strain>
    </source>
</reference>
<feature type="region of interest" description="Disordered" evidence="1">
    <location>
        <begin position="180"/>
        <end position="242"/>
    </location>
</feature>
<proteinExistence type="predicted"/>
<sequence length="292" mass="33281">MEDKDLSKDVREAVARENNRWKDFTASGMKGKGNLKEERALHKQTLQDLEHAHIVATSAWVPRYYPLGQDLEGRTYYALTPSEAEREAASKLIAGKDGRVKLHRKRGALTEEERREMQRWSWFIAVWGQLPEGAKVAKTDDEDDDGVDEGGEGWWGFWDPEEVRKVADWIAVKCELGEGKPRSQAALNTDKGKQVDRSSTYDTLESSLAGSREPSPLSDLSSDEEDEDDDENSDEEEDLYAVPTRRELRGLVKRLKEYAVLLEWRIRRVGGEGSGEKNQDVLEPIPPKKFYK</sequence>
<dbReference type="AlphaFoldDB" id="A0A8H7U223"/>
<dbReference type="EMBL" id="JADOXO010000100">
    <property type="protein sequence ID" value="KAF9813629.1"/>
    <property type="molecule type" value="Genomic_DNA"/>
</dbReference>
<feature type="region of interest" description="Disordered" evidence="1">
    <location>
        <begin position="271"/>
        <end position="292"/>
    </location>
</feature>
<feature type="region of interest" description="Disordered" evidence="1">
    <location>
        <begin position="135"/>
        <end position="154"/>
    </location>
</feature>
<accession>A0A8H7U223</accession>
<protein>
    <submittedName>
        <fullName evidence="2">Uncharacterized protein</fullName>
    </submittedName>
</protein>
<name>A0A8H7U223_9APHY</name>
<evidence type="ECO:0000256" key="1">
    <source>
        <dbReference type="SAM" id="MobiDB-lite"/>
    </source>
</evidence>
<dbReference type="Proteomes" id="UP000639403">
    <property type="component" value="Unassembled WGS sequence"/>
</dbReference>
<gene>
    <name evidence="2" type="ORF">IEO21_05461</name>
</gene>
<organism evidence="2 3">
    <name type="scientific">Rhodonia placenta</name>
    <dbReference type="NCBI Taxonomy" id="104341"/>
    <lineage>
        <taxon>Eukaryota</taxon>
        <taxon>Fungi</taxon>
        <taxon>Dikarya</taxon>
        <taxon>Basidiomycota</taxon>
        <taxon>Agaricomycotina</taxon>
        <taxon>Agaricomycetes</taxon>
        <taxon>Polyporales</taxon>
        <taxon>Adustoporiaceae</taxon>
        <taxon>Rhodonia</taxon>
    </lineage>
</organism>
<reference evidence="2" key="2">
    <citation type="journal article" name="Front. Microbiol.">
        <title>Degradative Capacity of Two Strains of Rhodonia placenta: From Phenotype to Genotype.</title>
        <authorList>
            <person name="Kolle M."/>
            <person name="Horta M.A.C."/>
            <person name="Nowrousian M."/>
            <person name="Ohm R.A."/>
            <person name="Benz J.P."/>
            <person name="Pilgard A."/>
        </authorList>
    </citation>
    <scope>NUCLEOTIDE SEQUENCE</scope>
    <source>
        <strain evidence="2">FPRL280</strain>
    </source>
</reference>
<feature type="compositionally biased region" description="Acidic residues" evidence="1">
    <location>
        <begin position="140"/>
        <end position="151"/>
    </location>
</feature>
<feature type="compositionally biased region" description="Acidic residues" evidence="1">
    <location>
        <begin position="221"/>
        <end position="239"/>
    </location>
</feature>
<evidence type="ECO:0000313" key="3">
    <source>
        <dbReference type="Proteomes" id="UP000639403"/>
    </source>
</evidence>
<feature type="compositionally biased region" description="Polar residues" evidence="1">
    <location>
        <begin position="197"/>
        <end position="209"/>
    </location>
</feature>
<evidence type="ECO:0000313" key="2">
    <source>
        <dbReference type="EMBL" id="KAF9813629.1"/>
    </source>
</evidence>